<evidence type="ECO:0000313" key="3">
    <source>
        <dbReference type="Proteomes" id="UP000277294"/>
    </source>
</evidence>
<protein>
    <recommendedName>
        <fullName evidence="1">Lipocalin-like domain-containing protein</fullName>
    </recommendedName>
</protein>
<proteinExistence type="predicted"/>
<keyword evidence="3" id="KW-1185">Reference proteome</keyword>
<dbReference type="InterPro" id="IPR024311">
    <property type="entry name" value="Lipocalin-like"/>
</dbReference>
<reference evidence="2 3" key="1">
    <citation type="submission" date="2018-10" db="EMBL/GenBank/DDBJ databases">
        <authorList>
            <person name="Criscuolo A."/>
        </authorList>
    </citation>
    <scope>NUCLEOTIDE SEQUENCE [LARGE SCALE GENOMIC DNA]</scope>
    <source>
        <strain evidence="2">DnA1</strain>
    </source>
</reference>
<dbReference type="Proteomes" id="UP000277294">
    <property type="component" value="Unassembled WGS sequence"/>
</dbReference>
<feature type="domain" description="Lipocalin-like" evidence="1">
    <location>
        <begin position="8"/>
        <end position="141"/>
    </location>
</feature>
<sequence>MTSSALPGRWNIVSWEQRYDDGRIVEPMGSELDGYLMYTEAGYMSVFICTRGRKPFASGLQFGGTGQEKAAAYDTVLSYGGRYEVQGDTVLHHVEVSLFPNWVGQVQKRRYTLEGDRLSVAASLEAGTPESRQVVLVWKRAPVPAV</sequence>
<organism evidence="2 3">
    <name type="scientific">Pigmentiphaga humi</name>
    <dbReference type="NCBI Taxonomy" id="2478468"/>
    <lineage>
        <taxon>Bacteria</taxon>
        <taxon>Pseudomonadati</taxon>
        <taxon>Pseudomonadota</taxon>
        <taxon>Betaproteobacteria</taxon>
        <taxon>Burkholderiales</taxon>
        <taxon>Alcaligenaceae</taxon>
        <taxon>Pigmentiphaga</taxon>
    </lineage>
</organism>
<evidence type="ECO:0000313" key="2">
    <source>
        <dbReference type="EMBL" id="VCU72326.1"/>
    </source>
</evidence>
<dbReference type="OrthoDB" id="118834at2"/>
<dbReference type="RefSeq" id="WP_124081906.1">
    <property type="nucleotide sequence ID" value="NZ_UWPJ01000039.1"/>
</dbReference>
<gene>
    <name evidence="2" type="ORF">PIGHUM_04425</name>
</gene>
<evidence type="ECO:0000259" key="1">
    <source>
        <dbReference type="Pfam" id="PF13924"/>
    </source>
</evidence>
<dbReference type="AlphaFoldDB" id="A0A3P4B9X1"/>
<accession>A0A3P4B9X1</accession>
<dbReference type="Pfam" id="PF13924">
    <property type="entry name" value="Lipocalin_5"/>
    <property type="match status" value="1"/>
</dbReference>
<name>A0A3P4B9X1_9BURK</name>
<dbReference type="EMBL" id="UWPJ01000039">
    <property type="protein sequence ID" value="VCU72326.1"/>
    <property type="molecule type" value="Genomic_DNA"/>
</dbReference>